<evidence type="ECO:0000256" key="2">
    <source>
        <dbReference type="ARBA" id="ARBA00022679"/>
    </source>
</evidence>
<evidence type="ECO:0000313" key="5">
    <source>
        <dbReference type="EMBL" id="APG59508.1"/>
    </source>
</evidence>
<dbReference type="KEGG" id="grl:LPB144_03380"/>
<dbReference type="Pfam" id="PF02801">
    <property type="entry name" value="Ketoacyl-synt_C"/>
    <property type="match status" value="1"/>
</dbReference>
<dbReference type="EMBL" id="CP018153">
    <property type="protein sequence ID" value="APG59508.1"/>
    <property type="molecule type" value="Genomic_DNA"/>
</dbReference>
<dbReference type="CDD" id="cd00834">
    <property type="entry name" value="KAS_I_II"/>
    <property type="match status" value="1"/>
</dbReference>
<proteinExistence type="inferred from homology"/>
<accession>A0A1L3J307</accession>
<protein>
    <submittedName>
        <fullName evidence="5">Beta-ACP synthase</fullName>
    </submittedName>
</protein>
<keyword evidence="2 3" id="KW-0808">Transferase</keyword>
<dbReference type="InterPro" id="IPR000794">
    <property type="entry name" value="Beta-ketoacyl_synthase"/>
</dbReference>
<reference evidence="5 6" key="1">
    <citation type="submission" date="2016-11" db="EMBL/GenBank/DDBJ databases">
        <title>Gramella sp. LPB0144 isolated from marine environment.</title>
        <authorList>
            <person name="Kim E."/>
            <person name="Yi H."/>
        </authorList>
    </citation>
    <scope>NUCLEOTIDE SEQUENCE [LARGE SCALE GENOMIC DNA]</scope>
    <source>
        <strain evidence="5 6">LPB0144</strain>
    </source>
</reference>
<keyword evidence="6" id="KW-1185">Reference proteome</keyword>
<dbReference type="STRING" id="1913577.LPB144_03380"/>
<organism evidence="5 6">
    <name type="scientific">Christiangramia salexigens</name>
    <dbReference type="NCBI Taxonomy" id="1913577"/>
    <lineage>
        <taxon>Bacteria</taxon>
        <taxon>Pseudomonadati</taxon>
        <taxon>Bacteroidota</taxon>
        <taxon>Flavobacteriia</taxon>
        <taxon>Flavobacteriales</taxon>
        <taxon>Flavobacteriaceae</taxon>
        <taxon>Christiangramia</taxon>
    </lineage>
</organism>
<dbReference type="RefSeq" id="WP_072552163.1">
    <property type="nucleotide sequence ID" value="NZ_CP018153.1"/>
</dbReference>
<dbReference type="GO" id="GO:0006633">
    <property type="term" value="P:fatty acid biosynthetic process"/>
    <property type="evidence" value="ECO:0007669"/>
    <property type="project" value="TreeGrafter"/>
</dbReference>
<dbReference type="SUPFAM" id="SSF53901">
    <property type="entry name" value="Thiolase-like"/>
    <property type="match status" value="1"/>
</dbReference>
<dbReference type="OrthoDB" id="9808669at2"/>
<evidence type="ECO:0000256" key="1">
    <source>
        <dbReference type="ARBA" id="ARBA00008467"/>
    </source>
</evidence>
<dbReference type="PANTHER" id="PTHR11712:SF336">
    <property type="entry name" value="3-OXOACYL-[ACYL-CARRIER-PROTEIN] SYNTHASE, MITOCHONDRIAL"/>
    <property type="match status" value="1"/>
</dbReference>
<evidence type="ECO:0000259" key="4">
    <source>
        <dbReference type="PROSITE" id="PS52004"/>
    </source>
</evidence>
<dbReference type="Proteomes" id="UP000182510">
    <property type="component" value="Chromosome"/>
</dbReference>
<dbReference type="GO" id="GO:0005829">
    <property type="term" value="C:cytosol"/>
    <property type="evidence" value="ECO:0007669"/>
    <property type="project" value="TreeGrafter"/>
</dbReference>
<evidence type="ECO:0000313" key="6">
    <source>
        <dbReference type="Proteomes" id="UP000182510"/>
    </source>
</evidence>
<dbReference type="Gene3D" id="3.40.47.10">
    <property type="match status" value="1"/>
</dbReference>
<dbReference type="Pfam" id="PF00109">
    <property type="entry name" value="ketoacyl-synt"/>
    <property type="match status" value="1"/>
</dbReference>
<dbReference type="InterPro" id="IPR020841">
    <property type="entry name" value="PKS_Beta-ketoAc_synthase_dom"/>
</dbReference>
<comment type="similarity">
    <text evidence="1 3">Belongs to the thiolase-like superfamily. Beta-ketoacyl-ACP synthases family.</text>
</comment>
<feature type="domain" description="Ketosynthase family 3 (KS3)" evidence="4">
    <location>
        <begin position="1"/>
        <end position="392"/>
    </location>
</feature>
<gene>
    <name evidence="5" type="ORF">LPB144_03380</name>
</gene>
<dbReference type="AlphaFoldDB" id="A0A1L3J307"/>
<evidence type="ECO:0000256" key="3">
    <source>
        <dbReference type="RuleBase" id="RU003694"/>
    </source>
</evidence>
<dbReference type="InterPro" id="IPR014031">
    <property type="entry name" value="Ketoacyl_synth_C"/>
</dbReference>
<dbReference type="GO" id="GO:0004315">
    <property type="term" value="F:3-oxoacyl-[acyl-carrier-protein] synthase activity"/>
    <property type="evidence" value="ECO:0007669"/>
    <property type="project" value="TreeGrafter"/>
</dbReference>
<name>A0A1L3J307_9FLAO</name>
<dbReference type="PROSITE" id="PS52004">
    <property type="entry name" value="KS3_2"/>
    <property type="match status" value="1"/>
</dbReference>
<sequence length="394" mass="42786">MKGVAVTGLGIVSSIGKDLNENYKSLSLEKHGISFPELLGTTHRNLPVGEIKLSKSELENILQLNEGHRYTRAAMLGIMAIKDLLNSSGYKEFPKDTAFISGTSVGGIDTTEKLYTDYPKNTQNRRFIEAQHPGFTTEQIAEYFNLKSFVTTISTACSSSANAIMLGARMIRSGKLKRVIVGGSDCLTKFTLNGFNSLKILSPDKCLPFDNSRNGLNLGEAAAYLILEADELCGSRHVYGRLTGYGNANDAYHQTASSENGDGAYLAMFKALEVANLNPANVDYINAHGTGTINNDLSESRALQRIFGKVMRSFSSTKAFTGHTLAAAGAVEAVFSLLALKHQEIFPNLNFKSEMEETGLRPVTRIKSEKINTILSNSFGFGGNCTSLIFQADE</sequence>
<dbReference type="PANTHER" id="PTHR11712">
    <property type="entry name" value="POLYKETIDE SYNTHASE-RELATED"/>
    <property type="match status" value="1"/>
</dbReference>
<dbReference type="SMART" id="SM00825">
    <property type="entry name" value="PKS_KS"/>
    <property type="match status" value="1"/>
</dbReference>
<dbReference type="InterPro" id="IPR016039">
    <property type="entry name" value="Thiolase-like"/>
</dbReference>
<dbReference type="InterPro" id="IPR014030">
    <property type="entry name" value="Ketoacyl_synth_N"/>
</dbReference>